<dbReference type="EMBL" id="MEWU01000019">
    <property type="protein sequence ID" value="OGC83485.1"/>
    <property type="molecule type" value="Genomic_DNA"/>
</dbReference>
<sequence>MAEWKVERHCQGGHWHSDPGEEFLLDEGGHCLQEGDEVLLKISSESREAGYNPYPDNTRATVVGFIEEGPSESMRRVNRAWLRLMLADGSEIRELAMRATPIDREEHNRRCRLWYETAMKEWYAT</sequence>
<proteinExistence type="predicted"/>
<dbReference type="AlphaFoldDB" id="A0A1F4XP40"/>
<protein>
    <submittedName>
        <fullName evidence="1">Uncharacterized protein</fullName>
    </submittedName>
</protein>
<evidence type="ECO:0000313" key="2">
    <source>
        <dbReference type="Proteomes" id="UP000177564"/>
    </source>
</evidence>
<accession>A0A1F4XP40</accession>
<dbReference type="Proteomes" id="UP000177564">
    <property type="component" value="Unassembled WGS sequence"/>
</dbReference>
<evidence type="ECO:0000313" key="1">
    <source>
        <dbReference type="EMBL" id="OGC83485.1"/>
    </source>
</evidence>
<organism evidence="1 2">
    <name type="scientific">Candidatus Adlerbacteria bacterium RIFCSPHIGHO2_02_FULL_52_17</name>
    <dbReference type="NCBI Taxonomy" id="1797240"/>
    <lineage>
        <taxon>Bacteria</taxon>
        <taxon>Candidatus Adleribacteriota</taxon>
    </lineage>
</organism>
<comment type="caution">
    <text evidence="1">The sequence shown here is derived from an EMBL/GenBank/DDBJ whole genome shotgun (WGS) entry which is preliminary data.</text>
</comment>
<gene>
    <name evidence="1" type="ORF">A3D68_00935</name>
</gene>
<reference evidence="1 2" key="1">
    <citation type="journal article" date="2016" name="Nat. Commun.">
        <title>Thousands of microbial genomes shed light on interconnected biogeochemical processes in an aquifer system.</title>
        <authorList>
            <person name="Anantharaman K."/>
            <person name="Brown C.T."/>
            <person name="Hug L.A."/>
            <person name="Sharon I."/>
            <person name="Castelle C.J."/>
            <person name="Probst A.J."/>
            <person name="Thomas B.C."/>
            <person name="Singh A."/>
            <person name="Wilkins M.J."/>
            <person name="Karaoz U."/>
            <person name="Brodie E.L."/>
            <person name="Williams K.H."/>
            <person name="Hubbard S.S."/>
            <person name="Banfield J.F."/>
        </authorList>
    </citation>
    <scope>NUCLEOTIDE SEQUENCE [LARGE SCALE GENOMIC DNA]</scope>
</reference>
<name>A0A1F4XP40_9BACT</name>